<dbReference type="SUPFAM" id="SSF88659">
    <property type="entry name" value="Sigma3 and sigma4 domains of RNA polymerase sigma factors"/>
    <property type="match status" value="2"/>
</dbReference>
<dbReference type="InterPro" id="IPR013325">
    <property type="entry name" value="RNA_pol_sigma_r2"/>
</dbReference>
<dbReference type="PRINTS" id="PR00046">
    <property type="entry name" value="SIGMA70FCT"/>
</dbReference>
<dbReference type="InterPro" id="IPR007624">
    <property type="entry name" value="RNA_pol_sigma70_r3"/>
</dbReference>
<feature type="compositionally biased region" description="Basic and acidic residues" evidence="6">
    <location>
        <begin position="1"/>
        <end position="19"/>
    </location>
</feature>
<organism evidence="8 9">
    <name type="scientific">Mycoplasma iguanae</name>
    <dbReference type="NCBI Taxonomy" id="292461"/>
    <lineage>
        <taxon>Bacteria</taxon>
        <taxon>Bacillati</taxon>
        <taxon>Mycoplasmatota</taxon>
        <taxon>Mollicutes</taxon>
        <taxon>Mycoplasmataceae</taxon>
        <taxon>Mycoplasma</taxon>
    </lineage>
</organism>
<dbReference type="PANTHER" id="PTHR30603:SF60">
    <property type="entry name" value="RNA POLYMERASE SIGMA FACTOR RPOD"/>
    <property type="match status" value="1"/>
</dbReference>
<keyword evidence="9" id="KW-1185">Reference proteome</keyword>
<evidence type="ECO:0000256" key="4">
    <source>
        <dbReference type="ARBA" id="ARBA00023125"/>
    </source>
</evidence>
<dbReference type="InterPro" id="IPR014284">
    <property type="entry name" value="RNA_pol_sigma-70_dom"/>
</dbReference>
<keyword evidence="2" id="KW-0805">Transcription regulation</keyword>
<evidence type="ECO:0000256" key="2">
    <source>
        <dbReference type="ARBA" id="ARBA00023015"/>
    </source>
</evidence>
<proteinExistence type="inferred from homology"/>
<dbReference type="Proteomes" id="UP001059252">
    <property type="component" value="Chromosome"/>
</dbReference>
<dbReference type="NCBIfam" id="NF004565">
    <property type="entry name" value="PRK05901.2-3"/>
    <property type="match status" value="1"/>
</dbReference>
<dbReference type="NCBIfam" id="TIGR02937">
    <property type="entry name" value="sigma70-ECF"/>
    <property type="match status" value="1"/>
</dbReference>
<dbReference type="InterPro" id="IPR036388">
    <property type="entry name" value="WH-like_DNA-bd_sf"/>
</dbReference>
<dbReference type="Pfam" id="PF04545">
    <property type="entry name" value="Sigma70_r4"/>
    <property type="match status" value="1"/>
</dbReference>
<keyword evidence="5" id="KW-0804">Transcription</keyword>
<keyword evidence="4" id="KW-0238">DNA-binding</keyword>
<dbReference type="Pfam" id="PF00140">
    <property type="entry name" value="Sigma70_r1_2"/>
    <property type="match status" value="1"/>
</dbReference>
<dbReference type="InterPro" id="IPR050239">
    <property type="entry name" value="Sigma-70_RNA_pol_init_factors"/>
</dbReference>
<feature type="region of interest" description="Disordered" evidence="6">
    <location>
        <begin position="1"/>
        <end position="25"/>
    </location>
</feature>
<dbReference type="Gene3D" id="1.10.601.10">
    <property type="entry name" value="RNA Polymerase Primary Sigma Factor"/>
    <property type="match status" value="1"/>
</dbReference>
<sequence>MSKETKQKKIIDNQKDTKTTKSKKPKKEISLEVIDATYPSKFHTLIEVLKKEISKKSKTKGSKAFLTQEEVYSFINKKKYFVDESEADELFIELLNQNIILNAADTGDEDEASLKDLEGLDDVLEDDEELDIDSFHNDELQLKDYDDDDSLGYGEIKENKHHNAQLKNKLTETNDIVKWYMRWIGKYGKLLTPEEERQLAIQMQEPGRKGRKARDTLIKRNLRLVINNAKKYKNRGLPFIDLISEGNAGILKAVSKYEYDRGFKFSTYATWWIRQAITRAVADQARTIRVPVHMVETINKIVKIERELQQELGHAPTDEQIAERYSPDFTVEKVQQIRKINVDPISLDKTIGKEQDSSFSDFIKDEVVISPVDYAASEELSKILNDVLQNHLEDHERILIMKRYGIGEDENGVRYRVHSLEELGREKGVTKERIRQIEAKILKKLKHPQKKRKLKDFVQNEYY</sequence>
<evidence type="ECO:0000313" key="9">
    <source>
        <dbReference type="Proteomes" id="UP001059252"/>
    </source>
</evidence>
<gene>
    <name evidence="8" type="ORF">NV226_01425</name>
</gene>
<dbReference type="RefSeq" id="WP_258211123.1">
    <property type="nucleotide sequence ID" value="NZ_CP102734.1"/>
</dbReference>
<accession>A0ABY5R8W7</accession>
<reference evidence="8" key="1">
    <citation type="submission" date="2022-08" db="EMBL/GenBank/DDBJ databases">
        <title>Complete genome of Mycoplasma iguanae type strain 2327.</title>
        <authorList>
            <person name="Spergser J."/>
        </authorList>
    </citation>
    <scope>NUCLEOTIDE SEQUENCE</scope>
    <source>
        <strain evidence="8">2327</strain>
    </source>
</reference>
<dbReference type="SUPFAM" id="SSF88946">
    <property type="entry name" value="Sigma2 domain of RNA polymerase sigma factors"/>
    <property type="match status" value="1"/>
</dbReference>
<evidence type="ECO:0000256" key="5">
    <source>
        <dbReference type="ARBA" id="ARBA00023163"/>
    </source>
</evidence>
<dbReference type="InterPro" id="IPR007627">
    <property type="entry name" value="RNA_pol_sigma70_r2"/>
</dbReference>
<comment type="similarity">
    <text evidence="1">Belongs to the sigma-70 factor family.</text>
</comment>
<keyword evidence="3" id="KW-0731">Sigma factor</keyword>
<evidence type="ECO:0000256" key="6">
    <source>
        <dbReference type="SAM" id="MobiDB-lite"/>
    </source>
</evidence>
<evidence type="ECO:0000256" key="1">
    <source>
        <dbReference type="ARBA" id="ARBA00007788"/>
    </source>
</evidence>
<dbReference type="InterPro" id="IPR013324">
    <property type="entry name" value="RNA_pol_sigma_r3/r4-like"/>
</dbReference>
<dbReference type="InterPro" id="IPR007630">
    <property type="entry name" value="RNA_pol_sigma70_r4"/>
</dbReference>
<evidence type="ECO:0000313" key="8">
    <source>
        <dbReference type="EMBL" id="UVD81949.1"/>
    </source>
</evidence>
<dbReference type="EMBL" id="CP102734">
    <property type="protein sequence ID" value="UVD81949.1"/>
    <property type="molecule type" value="Genomic_DNA"/>
</dbReference>
<dbReference type="PROSITE" id="PS00716">
    <property type="entry name" value="SIGMA70_2"/>
    <property type="match status" value="1"/>
</dbReference>
<protein>
    <submittedName>
        <fullName evidence="8">RNA polymerase sigma factor</fullName>
    </submittedName>
</protein>
<name>A0ABY5R8W7_9MOLU</name>
<evidence type="ECO:0000256" key="3">
    <source>
        <dbReference type="ARBA" id="ARBA00023082"/>
    </source>
</evidence>
<feature type="domain" description="RNA polymerase sigma-70" evidence="7">
    <location>
        <begin position="419"/>
        <end position="445"/>
    </location>
</feature>
<dbReference type="Gene3D" id="1.10.10.10">
    <property type="entry name" value="Winged helix-like DNA-binding domain superfamily/Winged helix DNA-binding domain"/>
    <property type="match status" value="2"/>
</dbReference>
<dbReference type="PANTHER" id="PTHR30603">
    <property type="entry name" value="RNA POLYMERASE SIGMA FACTOR RPO"/>
    <property type="match status" value="1"/>
</dbReference>
<dbReference type="Pfam" id="PF04542">
    <property type="entry name" value="Sigma70_r2"/>
    <property type="match status" value="1"/>
</dbReference>
<dbReference type="InterPro" id="IPR000943">
    <property type="entry name" value="RNA_pol_sigma70"/>
</dbReference>
<dbReference type="Pfam" id="PF04539">
    <property type="entry name" value="Sigma70_r3"/>
    <property type="match status" value="1"/>
</dbReference>
<dbReference type="InterPro" id="IPR009042">
    <property type="entry name" value="RNA_pol_sigma70_r1_2"/>
</dbReference>
<evidence type="ECO:0000259" key="7">
    <source>
        <dbReference type="PROSITE" id="PS00716"/>
    </source>
</evidence>